<evidence type="ECO:0000313" key="3">
    <source>
        <dbReference type="Proteomes" id="UP001605036"/>
    </source>
</evidence>
<feature type="compositionally biased region" description="Basic and acidic residues" evidence="1">
    <location>
        <begin position="152"/>
        <end position="167"/>
    </location>
</feature>
<dbReference type="EMBL" id="JBHFFA010000001">
    <property type="protein sequence ID" value="KAL2650784.1"/>
    <property type="molecule type" value="Genomic_DNA"/>
</dbReference>
<protein>
    <submittedName>
        <fullName evidence="2">Uncharacterized protein</fullName>
    </submittedName>
</protein>
<comment type="caution">
    <text evidence="2">The sequence shown here is derived from an EMBL/GenBank/DDBJ whole genome shotgun (WGS) entry which is preliminary data.</text>
</comment>
<feature type="region of interest" description="Disordered" evidence="1">
    <location>
        <begin position="139"/>
        <end position="167"/>
    </location>
</feature>
<organism evidence="2 3">
    <name type="scientific">Riccia fluitans</name>
    <dbReference type="NCBI Taxonomy" id="41844"/>
    <lineage>
        <taxon>Eukaryota</taxon>
        <taxon>Viridiplantae</taxon>
        <taxon>Streptophyta</taxon>
        <taxon>Embryophyta</taxon>
        <taxon>Marchantiophyta</taxon>
        <taxon>Marchantiopsida</taxon>
        <taxon>Marchantiidae</taxon>
        <taxon>Marchantiales</taxon>
        <taxon>Ricciaceae</taxon>
        <taxon>Riccia</taxon>
    </lineage>
</organism>
<gene>
    <name evidence="2" type="ORF">R1flu_018912</name>
</gene>
<accession>A0ABD1ZKL3</accession>
<feature type="compositionally biased region" description="Basic residues" evidence="1">
    <location>
        <begin position="74"/>
        <end position="83"/>
    </location>
</feature>
<dbReference type="Proteomes" id="UP001605036">
    <property type="component" value="Unassembled WGS sequence"/>
</dbReference>
<reference evidence="2 3" key="1">
    <citation type="submission" date="2024-09" db="EMBL/GenBank/DDBJ databases">
        <title>Chromosome-scale assembly of Riccia fluitans.</title>
        <authorList>
            <person name="Paukszto L."/>
            <person name="Sawicki J."/>
            <person name="Karawczyk K."/>
            <person name="Piernik-Szablinska J."/>
            <person name="Szczecinska M."/>
            <person name="Mazdziarz M."/>
        </authorList>
    </citation>
    <scope>NUCLEOTIDE SEQUENCE [LARGE SCALE GENOMIC DNA]</scope>
    <source>
        <strain evidence="2">Rf_01</strain>
        <tissue evidence="2">Aerial parts of the thallus</tissue>
    </source>
</reference>
<sequence length="167" mass="19018">MEDVRRKVTKQLANRQLRQPHRSLCIRPNVKAKAEQCPTLAGAPASDGRKQNRPHQCKTIGQQGMEAKQEQKQKKSLNTRKRHMEQSKGMIQNTLHKQFEEKTWTARSPSDAGRNVQAYVAGLGMAEAFITRKDQAHKPLGISPTWTSTHEQYSKSKTNHEPIVKKI</sequence>
<dbReference type="AlphaFoldDB" id="A0ABD1ZKL3"/>
<name>A0ABD1ZKL3_9MARC</name>
<proteinExistence type="predicted"/>
<keyword evidence="3" id="KW-1185">Reference proteome</keyword>
<evidence type="ECO:0000313" key="2">
    <source>
        <dbReference type="EMBL" id="KAL2650784.1"/>
    </source>
</evidence>
<evidence type="ECO:0000256" key="1">
    <source>
        <dbReference type="SAM" id="MobiDB-lite"/>
    </source>
</evidence>
<feature type="region of interest" description="Disordered" evidence="1">
    <location>
        <begin position="1"/>
        <end position="94"/>
    </location>
</feature>